<sequence>MSDLSDKQGNEIEVGDTVSMNYRAGKMEGKVDEILSTEDDVANSDLNVKNPPKVVFTNQNNKQSGHNPGTLTDLDKEYP</sequence>
<name>A0A5D3AVK3_9TREE</name>
<dbReference type="Pfam" id="PF11160">
    <property type="entry name" value="Hva1_TUDOR"/>
    <property type="match status" value="1"/>
</dbReference>
<protein>
    <recommendedName>
        <fullName evidence="2">Hypervirulence associated protein TUDOR domain-containing protein</fullName>
    </recommendedName>
</protein>
<reference evidence="3 4" key="1">
    <citation type="submission" date="2017-05" db="EMBL/GenBank/DDBJ databases">
        <title>The Genome Sequence of Tsuchiyaea wingfieldii DSM 27421.</title>
        <authorList>
            <person name="Cuomo C."/>
            <person name="Passer A."/>
            <person name="Billmyre B."/>
            <person name="Heitman J."/>
        </authorList>
    </citation>
    <scope>NUCLEOTIDE SEQUENCE [LARGE SCALE GENOMIC DNA]</scope>
    <source>
        <strain evidence="3 4">DSM 27421</strain>
    </source>
</reference>
<feature type="domain" description="Hypervirulence associated protein TUDOR" evidence="2">
    <location>
        <begin position="15"/>
        <end position="71"/>
    </location>
</feature>
<dbReference type="AlphaFoldDB" id="A0A5D3AVK3"/>
<proteinExistence type="predicted"/>
<gene>
    <name evidence="3" type="ORF">B9479_004535</name>
</gene>
<evidence type="ECO:0000259" key="2">
    <source>
        <dbReference type="Pfam" id="PF11160"/>
    </source>
</evidence>
<evidence type="ECO:0000256" key="1">
    <source>
        <dbReference type="SAM" id="MobiDB-lite"/>
    </source>
</evidence>
<dbReference type="Gene3D" id="2.30.30.1060">
    <property type="match status" value="1"/>
</dbReference>
<dbReference type="InterPro" id="IPR021331">
    <property type="entry name" value="Hva1_TUDOR"/>
</dbReference>
<accession>A0A5D3AVK3</accession>
<feature type="compositionally biased region" description="Polar residues" evidence="1">
    <location>
        <begin position="56"/>
        <end position="70"/>
    </location>
</feature>
<evidence type="ECO:0000313" key="3">
    <source>
        <dbReference type="EMBL" id="TYJ54778.1"/>
    </source>
</evidence>
<dbReference type="EMBL" id="NIDF01000053">
    <property type="protein sequence ID" value="TYJ54778.1"/>
    <property type="molecule type" value="Genomic_DNA"/>
</dbReference>
<organism evidence="3 4">
    <name type="scientific">Cryptococcus floricola</name>
    <dbReference type="NCBI Taxonomy" id="2591691"/>
    <lineage>
        <taxon>Eukaryota</taxon>
        <taxon>Fungi</taxon>
        <taxon>Dikarya</taxon>
        <taxon>Basidiomycota</taxon>
        <taxon>Agaricomycotina</taxon>
        <taxon>Tremellomycetes</taxon>
        <taxon>Tremellales</taxon>
        <taxon>Cryptococcaceae</taxon>
        <taxon>Cryptococcus</taxon>
    </lineage>
</organism>
<keyword evidence="4" id="KW-1185">Reference proteome</keyword>
<dbReference type="Proteomes" id="UP000322245">
    <property type="component" value="Unassembled WGS sequence"/>
</dbReference>
<feature type="region of interest" description="Disordered" evidence="1">
    <location>
        <begin position="43"/>
        <end position="79"/>
    </location>
</feature>
<evidence type="ECO:0000313" key="4">
    <source>
        <dbReference type="Proteomes" id="UP000322245"/>
    </source>
</evidence>
<comment type="caution">
    <text evidence="3">The sequence shown here is derived from an EMBL/GenBank/DDBJ whole genome shotgun (WGS) entry which is preliminary data.</text>
</comment>